<dbReference type="PROSITE" id="PS50011">
    <property type="entry name" value="PROTEIN_KINASE_DOM"/>
    <property type="match status" value="1"/>
</dbReference>
<reference evidence="2 3" key="1">
    <citation type="submission" date="2017-03" db="EMBL/GenBank/DDBJ databases">
        <title>Genome Survey of Euroglyphus maynei.</title>
        <authorList>
            <person name="Arlian L.G."/>
            <person name="Morgan M.S."/>
            <person name="Rider S.D."/>
        </authorList>
    </citation>
    <scope>NUCLEOTIDE SEQUENCE [LARGE SCALE GENOMIC DNA]</scope>
    <source>
        <strain evidence="2">Arlian Lab</strain>
        <tissue evidence="2">Whole body</tissue>
    </source>
</reference>
<dbReference type="PANTHER" id="PTHR24416:SF611">
    <property type="entry name" value="TYROSINE-PROTEIN KINASE TRANSMEMBRANE RECEPTOR ROR"/>
    <property type="match status" value="1"/>
</dbReference>
<evidence type="ECO:0000313" key="2">
    <source>
        <dbReference type="EMBL" id="OTF77720.1"/>
    </source>
</evidence>
<organism evidence="2 3">
    <name type="scientific">Euroglyphus maynei</name>
    <name type="common">Mayne's house dust mite</name>
    <dbReference type="NCBI Taxonomy" id="6958"/>
    <lineage>
        <taxon>Eukaryota</taxon>
        <taxon>Metazoa</taxon>
        <taxon>Ecdysozoa</taxon>
        <taxon>Arthropoda</taxon>
        <taxon>Chelicerata</taxon>
        <taxon>Arachnida</taxon>
        <taxon>Acari</taxon>
        <taxon>Acariformes</taxon>
        <taxon>Sarcoptiformes</taxon>
        <taxon>Astigmata</taxon>
        <taxon>Psoroptidia</taxon>
        <taxon>Analgoidea</taxon>
        <taxon>Pyroglyphidae</taxon>
        <taxon>Pyroglyphinae</taxon>
        <taxon>Euroglyphus</taxon>
    </lineage>
</organism>
<dbReference type="GO" id="GO:0043235">
    <property type="term" value="C:receptor complex"/>
    <property type="evidence" value="ECO:0007669"/>
    <property type="project" value="TreeGrafter"/>
</dbReference>
<dbReference type="EMBL" id="MUJZ01031255">
    <property type="protein sequence ID" value="OTF77720.1"/>
    <property type="molecule type" value="Genomic_DNA"/>
</dbReference>
<dbReference type="PRINTS" id="PR00109">
    <property type="entry name" value="TYRKINASE"/>
</dbReference>
<feature type="domain" description="Protein kinase" evidence="1">
    <location>
        <begin position="1"/>
        <end position="68"/>
    </location>
</feature>
<dbReference type="InterPro" id="IPR000719">
    <property type="entry name" value="Prot_kinase_dom"/>
</dbReference>
<accession>A0A1Y3BA00</accession>
<dbReference type="Gene3D" id="1.10.510.10">
    <property type="entry name" value="Transferase(Phosphotransferase) domain 1"/>
    <property type="match status" value="1"/>
</dbReference>
<dbReference type="InterPro" id="IPR001245">
    <property type="entry name" value="Ser-Thr/Tyr_kinase_cat_dom"/>
</dbReference>
<dbReference type="GO" id="GO:0004714">
    <property type="term" value="F:transmembrane receptor protein tyrosine kinase activity"/>
    <property type="evidence" value="ECO:0007669"/>
    <property type="project" value="TreeGrafter"/>
</dbReference>
<dbReference type="GO" id="GO:0007169">
    <property type="term" value="P:cell surface receptor protein tyrosine kinase signaling pathway"/>
    <property type="evidence" value="ECO:0007669"/>
    <property type="project" value="TreeGrafter"/>
</dbReference>
<sequence length="68" mass="8205">MPLRWMAPESVRKMIFTPYSDVWSFGVVLWEIMSFGEQPYRGRPDMEVKKLLANNVRLSRPFYYFEPL</sequence>
<comment type="caution">
    <text evidence="2">The sequence shown here is derived from an EMBL/GenBank/DDBJ whole genome shotgun (WGS) entry which is preliminary data.</text>
</comment>
<dbReference type="InterPro" id="IPR011009">
    <property type="entry name" value="Kinase-like_dom_sf"/>
</dbReference>
<dbReference type="SUPFAM" id="SSF56112">
    <property type="entry name" value="Protein kinase-like (PK-like)"/>
    <property type="match status" value="1"/>
</dbReference>
<dbReference type="GO" id="GO:0005524">
    <property type="term" value="F:ATP binding"/>
    <property type="evidence" value="ECO:0007669"/>
    <property type="project" value="InterPro"/>
</dbReference>
<gene>
    <name evidence="2" type="ORF">BLA29_015224</name>
</gene>
<dbReference type="AlphaFoldDB" id="A0A1Y3BA00"/>
<evidence type="ECO:0000259" key="1">
    <source>
        <dbReference type="PROSITE" id="PS50011"/>
    </source>
</evidence>
<name>A0A1Y3BA00_EURMA</name>
<dbReference type="Proteomes" id="UP000194236">
    <property type="component" value="Unassembled WGS sequence"/>
</dbReference>
<proteinExistence type="predicted"/>
<dbReference type="OrthoDB" id="6502098at2759"/>
<evidence type="ECO:0000313" key="3">
    <source>
        <dbReference type="Proteomes" id="UP000194236"/>
    </source>
</evidence>
<keyword evidence="3" id="KW-1185">Reference proteome</keyword>
<dbReference type="GO" id="GO:0005886">
    <property type="term" value="C:plasma membrane"/>
    <property type="evidence" value="ECO:0007669"/>
    <property type="project" value="TreeGrafter"/>
</dbReference>
<protein>
    <recommendedName>
        <fullName evidence="1">Protein kinase domain-containing protein</fullName>
    </recommendedName>
</protein>
<dbReference type="PANTHER" id="PTHR24416">
    <property type="entry name" value="TYROSINE-PROTEIN KINASE RECEPTOR"/>
    <property type="match status" value="1"/>
</dbReference>
<dbReference type="InterPro" id="IPR050122">
    <property type="entry name" value="RTK"/>
</dbReference>
<dbReference type="Pfam" id="PF07714">
    <property type="entry name" value="PK_Tyr_Ser-Thr"/>
    <property type="match status" value="1"/>
</dbReference>